<evidence type="ECO:0000313" key="2">
    <source>
        <dbReference type="Proteomes" id="UP000585507"/>
    </source>
</evidence>
<proteinExistence type="predicted"/>
<accession>A0A7W8X7G5</accession>
<keyword evidence="2" id="KW-1185">Reference proteome</keyword>
<organism evidence="1 2">
    <name type="scientific">Rhizobium giardinii</name>
    <dbReference type="NCBI Taxonomy" id="56731"/>
    <lineage>
        <taxon>Bacteria</taxon>
        <taxon>Pseudomonadati</taxon>
        <taxon>Pseudomonadota</taxon>
        <taxon>Alphaproteobacteria</taxon>
        <taxon>Hyphomicrobiales</taxon>
        <taxon>Rhizobiaceae</taxon>
        <taxon>Rhizobium/Agrobacterium group</taxon>
        <taxon>Rhizobium</taxon>
    </lineage>
</organism>
<gene>
    <name evidence="1" type="ORF">GGD55_002947</name>
</gene>
<dbReference type="Proteomes" id="UP000585507">
    <property type="component" value="Unassembled WGS sequence"/>
</dbReference>
<comment type="caution">
    <text evidence="1">The sequence shown here is derived from an EMBL/GenBank/DDBJ whole genome shotgun (WGS) entry which is preliminary data.</text>
</comment>
<protein>
    <submittedName>
        <fullName evidence="1">Uncharacterized protein</fullName>
    </submittedName>
</protein>
<dbReference type="EMBL" id="JACHBK010000006">
    <property type="protein sequence ID" value="MBB5536240.1"/>
    <property type="molecule type" value="Genomic_DNA"/>
</dbReference>
<evidence type="ECO:0000313" key="1">
    <source>
        <dbReference type="EMBL" id="MBB5536240.1"/>
    </source>
</evidence>
<name>A0A7W8X7G5_9HYPH</name>
<sequence length="104" mass="11346">MPMTATTDLIAELFRAANEVGMLSPFEKRRLLERAVATIREGRDRVGIRPSRTAPDKVIDIQTVAASCASAPDVLVSHAMLEAADMIRTLKIVLDAKADALRDE</sequence>
<reference evidence="1 2" key="1">
    <citation type="submission" date="2020-08" db="EMBL/GenBank/DDBJ databases">
        <title>Genomic Encyclopedia of Type Strains, Phase IV (KMG-V): Genome sequencing to study the core and pangenomes of soil and plant-associated prokaryotes.</title>
        <authorList>
            <person name="Whitman W."/>
        </authorList>
    </citation>
    <scope>NUCLEOTIDE SEQUENCE [LARGE SCALE GENOMIC DNA]</scope>
    <source>
        <strain evidence="1 2">SEMIA 4084</strain>
    </source>
</reference>
<dbReference type="AlphaFoldDB" id="A0A7W8X7G5"/>